<accession>A0A1Y2IS05</accession>
<organism evidence="1 2">
    <name type="scientific">Trametes coccinea (strain BRFM310)</name>
    <name type="common">Pycnoporus coccineus</name>
    <dbReference type="NCBI Taxonomy" id="1353009"/>
    <lineage>
        <taxon>Eukaryota</taxon>
        <taxon>Fungi</taxon>
        <taxon>Dikarya</taxon>
        <taxon>Basidiomycota</taxon>
        <taxon>Agaricomycotina</taxon>
        <taxon>Agaricomycetes</taxon>
        <taxon>Polyporales</taxon>
        <taxon>Polyporaceae</taxon>
        <taxon>Trametes</taxon>
    </lineage>
</organism>
<dbReference type="GO" id="GO:0016787">
    <property type="term" value="F:hydrolase activity"/>
    <property type="evidence" value="ECO:0007669"/>
    <property type="project" value="UniProtKB-KW"/>
</dbReference>
<dbReference type="CDD" id="cd02024">
    <property type="entry name" value="NRK1"/>
    <property type="match status" value="1"/>
</dbReference>
<dbReference type="OrthoDB" id="10041966at2759"/>
<gene>
    <name evidence="1" type="ORF">PYCCODRAFT_1466389</name>
</gene>
<keyword evidence="2" id="KW-1185">Reference proteome</keyword>
<dbReference type="PANTHER" id="PTHR10285">
    <property type="entry name" value="URIDINE KINASE"/>
    <property type="match status" value="1"/>
</dbReference>
<dbReference type="EMBL" id="KZ084098">
    <property type="protein sequence ID" value="OSD03920.1"/>
    <property type="molecule type" value="Genomic_DNA"/>
</dbReference>
<evidence type="ECO:0000313" key="1">
    <source>
        <dbReference type="EMBL" id="OSD03920.1"/>
    </source>
</evidence>
<proteinExistence type="predicted"/>
<keyword evidence="1" id="KW-0378">Hydrolase</keyword>
<dbReference type="InterPro" id="IPR027417">
    <property type="entry name" value="P-loop_NTPase"/>
</dbReference>
<dbReference type="STRING" id="1353009.A0A1Y2IS05"/>
<sequence length="300" mass="34000">MKTRIILVGIGGATCSGKTTLAKHLRRILPNSVIVHQDDFAPPQELIPIHPVYGVQDWDRAEGAIDWPRMIRALDEVRRTGEIPPEHVSHDHLNEQKDVPIEDAVFRKWSAHFQEVDRQHREKGEEIKWVLVDGFLLYWHPEVVKRLDVRVFLRVPHDVLKQRRHDRHGYHTAEPDPNALPPIPLLIDPPLKNRPFAAGRNASYVDPPWLHGVQSDPEGSLWRDPPNYWEQIVWPAYVDAHKDMLENGDVEHGKPNGRVPGLILLEGLELSMTDMVDRVCGVLDDVSSGNGGAHAGENSA</sequence>
<dbReference type="AlphaFoldDB" id="A0A1Y2IS05"/>
<dbReference type="Gene3D" id="3.40.50.300">
    <property type="entry name" value="P-loop containing nucleotide triphosphate hydrolases"/>
    <property type="match status" value="1"/>
</dbReference>
<evidence type="ECO:0000313" key="2">
    <source>
        <dbReference type="Proteomes" id="UP000193067"/>
    </source>
</evidence>
<reference evidence="1 2" key="1">
    <citation type="journal article" date="2015" name="Biotechnol. Biofuels">
        <title>Enhanced degradation of softwood versus hardwood by the white-rot fungus Pycnoporus coccineus.</title>
        <authorList>
            <person name="Couturier M."/>
            <person name="Navarro D."/>
            <person name="Chevret D."/>
            <person name="Henrissat B."/>
            <person name="Piumi F."/>
            <person name="Ruiz-Duenas F.J."/>
            <person name="Martinez A.T."/>
            <person name="Grigoriev I.V."/>
            <person name="Riley R."/>
            <person name="Lipzen A."/>
            <person name="Berrin J.G."/>
            <person name="Master E.R."/>
            <person name="Rosso M.N."/>
        </authorList>
    </citation>
    <scope>NUCLEOTIDE SEQUENCE [LARGE SCALE GENOMIC DNA]</scope>
    <source>
        <strain evidence="1 2">BRFM310</strain>
    </source>
</reference>
<name>A0A1Y2IS05_TRAC3</name>
<protein>
    <submittedName>
        <fullName evidence="1">p-loop containing nucleoside triphosphate hydrolase protein</fullName>
    </submittedName>
</protein>
<dbReference type="SUPFAM" id="SSF52540">
    <property type="entry name" value="P-loop containing nucleoside triphosphate hydrolases"/>
    <property type="match status" value="1"/>
</dbReference>
<dbReference type="Proteomes" id="UP000193067">
    <property type="component" value="Unassembled WGS sequence"/>
</dbReference>